<dbReference type="InterPro" id="IPR018247">
    <property type="entry name" value="EF_Hand_1_Ca_BS"/>
</dbReference>
<dbReference type="SUPFAM" id="SSF47473">
    <property type="entry name" value="EF-hand"/>
    <property type="match status" value="1"/>
</dbReference>
<protein>
    <recommendedName>
        <fullName evidence="2">EF-hand domain-containing protein</fullName>
    </recommendedName>
</protein>
<sequence>MINLDYFLRELKMMKKSFWLVSLALIFGFNTPIFADHDGTGEHCKMHTKKSFDEADIDRDGTLDREEAKAVCKEDFDLMDKDHDGTLTKDELNACKGKKGKSGHKKAAKAT</sequence>
<dbReference type="GO" id="GO:0005509">
    <property type="term" value="F:calcium ion binding"/>
    <property type="evidence" value="ECO:0007669"/>
    <property type="project" value="InterPro"/>
</dbReference>
<reference evidence="3 4" key="1">
    <citation type="journal article" date="2019" name="ISME J.">
        <title>Evolution in action: habitat transition from sediment to the pelagial leads to genome streamlining in Methylophilaceae.</title>
        <authorList>
            <person name="Salcher M."/>
            <person name="Schaefle D."/>
            <person name="Kaspar M."/>
            <person name="Neuenschwander S.M."/>
            <person name="Ghai R."/>
        </authorList>
    </citation>
    <scope>NUCLEOTIDE SEQUENCE [LARGE SCALE GENOMIC DNA]</scope>
    <source>
        <strain evidence="3 4">MMS-RI-1</strain>
    </source>
</reference>
<dbReference type="InterPro" id="IPR011992">
    <property type="entry name" value="EF-hand-dom_pair"/>
</dbReference>
<evidence type="ECO:0000259" key="2">
    <source>
        <dbReference type="PROSITE" id="PS50222"/>
    </source>
</evidence>
<gene>
    <name evidence="3" type="ORF">FIT61_00295</name>
</gene>
<evidence type="ECO:0000256" key="1">
    <source>
        <dbReference type="SAM" id="MobiDB-lite"/>
    </source>
</evidence>
<dbReference type="Pfam" id="PF13202">
    <property type="entry name" value="EF-hand_5"/>
    <property type="match status" value="2"/>
</dbReference>
<evidence type="ECO:0000313" key="3">
    <source>
        <dbReference type="EMBL" id="QDD12942.1"/>
    </source>
</evidence>
<dbReference type="AlphaFoldDB" id="A0AAE6FRN7"/>
<evidence type="ECO:0000313" key="4">
    <source>
        <dbReference type="Proteomes" id="UP000312102"/>
    </source>
</evidence>
<keyword evidence="4" id="KW-1185">Reference proteome</keyword>
<feature type="region of interest" description="Disordered" evidence="1">
    <location>
        <begin position="80"/>
        <end position="111"/>
    </location>
</feature>
<dbReference type="InterPro" id="IPR002048">
    <property type="entry name" value="EF_hand_dom"/>
</dbReference>
<dbReference type="Gene3D" id="1.10.238.10">
    <property type="entry name" value="EF-hand"/>
    <property type="match status" value="1"/>
</dbReference>
<dbReference type="SMART" id="SM00054">
    <property type="entry name" value="EFh"/>
    <property type="match status" value="2"/>
</dbReference>
<accession>A0AAE6FRN7</accession>
<proteinExistence type="predicted"/>
<name>A0AAE6FRN7_9PROT</name>
<feature type="compositionally biased region" description="Basic residues" evidence="1">
    <location>
        <begin position="96"/>
        <end position="111"/>
    </location>
</feature>
<dbReference type="EMBL" id="CP040986">
    <property type="protein sequence ID" value="QDD12942.1"/>
    <property type="molecule type" value="Genomic_DNA"/>
</dbReference>
<feature type="domain" description="EF-hand" evidence="2">
    <location>
        <begin position="67"/>
        <end position="102"/>
    </location>
</feature>
<dbReference type="PROSITE" id="PS00018">
    <property type="entry name" value="EF_HAND_1"/>
    <property type="match status" value="1"/>
</dbReference>
<organism evidence="3 4">
    <name type="scientific">Candidatus Methylopumilus rimovensis</name>
    <dbReference type="NCBI Taxonomy" id="2588535"/>
    <lineage>
        <taxon>Bacteria</taxon>
        <taxon>Pseudomonadati</taxon>
        <taxon>Pseudomonadota</taxon>
        <taxon>Betaproteobacteria</taxon>
        <taxon>Nitrosomonadales</taxon>
        <taxon>Methylophilaceae</taxon>
        <taxon>Candidatus Methylopumilus</taxon>
    </lineage>
</organism>
<dbReference type="KEGG" id="mrk:FIT61_00295"/>
<dbReference type="Proteomes" id="UP000312102">
    <property type="component" value="Chromosome"/>
</dbReference>
<dbReference type="PROSITE" id="PS50222">
    <property type="entry name" value="EF_HAND_2"/>
    <property type="match status" value="1"/>
</dbReference>
<feature type="compositionally biased region" description="Basic and acidic residues" evidence="1">
    <location>
        <begin position="80"/>
        <end position="93"/>
    </location>
</feature>